<reference evidence="1 2" key="1">
    <citation type="submission" date="2016-10" db="EMBL/GenBank/DDBJ databases">
        <authorList>
            <person name="de Groot N.N."/>
        </authorList>
    </citation>
    <scope>NUCLEOTIDE SEQUENCE [LARGE SCALE GENOMIC DNA]</scope>
    <source>
        <strain evidence="1 2">IPL20</strain>
    </source>
</reference>
<protein>
    <submittedName>
        <fullName evidence="1">Uncharacterized protein</fullName>
    </submittedName>
</protein>
<name>A0A1I7NEM9_9HYPH</name>
<dbReference type="RefSeq" id="WP_092423572.1">
    <property type="nucleotide sequence ID" value="NZ_FPCK01000001.1"/>
</dbReference>
<dbReference type="EMBL" id="FPCK01000001">
    <property type="protein sequence ID" value="SFV33118.1"/>
    <property type="molecule type" value="Genomic_DNA"/>
</dbReference>
<keyword evidence="2" id="KW-1185">Reference proteome</keyword>
<accession>A0A1I7NEM9</accession>
<gene>
    <name evidence="1" type="ORF">SAMN05216456_1891</name>
</gene>
<dbReference type="STRING" id="429728.SAMN05216456_1891"/>
<dbReference type="AlphaFoldDB" id="A0A1I7NEM9"/>
<dbReference type="Proteomes" id="UP000199074">
    <property type="component" value="Unassembled WGS sequence"/>
</dbReference>
<evidence type="ECO:0000313" key="2">
    <source>
        <dbReference type="Proteomes" id="UP000199074"/>
    </source>
</evidence>
<proteinExistence type="predicted"/>
<evidence type="ECO:0000313" key="1">
    <source>
        <dbReference type="EMBL" id="SFV33118.1"/>
    </source>
</evidence>
<organism evidence="1 2">
    <name type="scientific">Devosia crocina</name>
    <dbReference type="NCBI Taxonomy" id="429728"/>
    <lineage>
        <taxon>Bacteria</taxon>
        <taxon>Pseudomonadati</taxon>
        <taxon>Pseudomonadota</taxon>
        <taxon>Alphaproteobacteria</taxon>
        <taxon>Hyphomicrobiales</taxon>
        <taxon>Devosiaceae</taxon>
        <taxon>Devosia</taxon>
    </lineage>
</organism>
<sequence>MDEHSELRAELDAIGVIEQPYQAFALVGFYMSMFAAMEMSLNELLGQLMRITWPQQRIVVANMDLAQKVHTARALLRETQLSREQQDAGHSALNDLLNKVAKERNMIAHGHIFGHGDDHGGAIIATWRAQGRLEDKNLILTTDVAFDSIAKLFSIAHVLNNLAELVKIHPANLEAAAAAYTD</sequence>